<dbReference type="AlphaFoldDB" id="A0A9X9PYX8"/>
<gene>
    <name evidence="4" type="ORF">BN2614_LOCUS1</name>
</gene>
<organism evidence="4 5">
    <name type="scientific">Gulo gulo</name>
    <name type="common">Wolverine</name>
    <name type="synonym">Gluton</name>
    <dbReference type="NCBI Taxonomy" id="48420"/>
    <lineage>
        <taxon>Eukaryota</taxon>
        <taxon>Metazoa</taxon>
        <taxon>Chordata</taxon>
        <taxon>Craniata</taxon>
        <taxon>Vertebrata</taxon>
        <taxon>Euteleostomi</taxon>
        <taxon>Mammalia</taxon>
        <taxon>Eutheria</taxon>
        <taxon>Laurasiatheria</taxon>
        <taxon>Carnivora</taxon>
        <taxon>Caniformia</taxon>
        <taxon>Musteloidea</taxon>
        <taxon>Mustelidae</taxon>
        <taxon>Guloninae</taxon>
        <taxon>Gulo</taxon>
    </lineage>
</organism>
<sequence length="455" mass="49288">METEVSEAGNRYSAEGDSLLLDPDLYDADTYDIADPGLLKEKNELFAEPIPRLFTSSLWWQKQTPRARARRLWLLLRGGLHDFVEKEKRSELRVARLTHGLEPLRHLKVAAGLCSVAQDPVGRRFVVLDGAGHLHVHREDGWADKKLQAPAVLTGLVAMQGPLDTMSRFVGWGPEGLAILRPDLSLLWLSEPGVGGVPGHEPICCLPVPSLGLLLVAEAGGSLVLWEFRSGGRRLVPRGSPLRLPPSPAGTLTRLVLGPPHSHQVPCCFAAYGSAVLTFDLHTWALVDVRQDLHKTTIWDVAYCPEVGALVTASRDSMMKVWEADWQIRMVFMGHTGPVTALAVLPNTSLVLSASRDGTLRTWDLQTAAQVGEVALSCPGRGAACGLVTRLLAPAGPGWPVLSLSTSGVDLWRLRELYSPLAQLSAPVLHLQRVPALPASAHPLLPARLVCACAD</sequence>
<evidence type="ECO:0000256" key="1">
    <source>
        <dbReference type="ARBA" id="ARBA00022574"/>
    </source>
</evidence>
<evidence type="ECO:0000313" key="5">
    <source>
        <dbReference type="Proteomes" id="UP000269945"/>
    </source>
</evidence>
<feature type="repeat" description="WD" evidence="3">
    <location>
        <begin position="332"/>
        <end position="373"/>
    </location>
</feature>
<keyword evidence="5" id="KW-1185">Reference proteome</keyword>
<evidence type="ECO:0000256" key="3">
    <source>
        <dbReference type="PROSITE-ProRule" id="PRU00221"/>
    </source>
</evidence>
<dbReference type="Gene3D" id="2.130.10.10">
    <property type="entry name" value="YVTN repeat-like/Quinoprotein amine dehydrogenase"/>
    <property type="match status" value="1"/>
</dbReference>
<dbReference type="InterPro" id="IPR015943">
    <property type="entry name" value="WD40/YVTN_repeat-like_dom_sf"/>
</dbReference>
<feature type="non-terminal residue" evidence="4">
    <location>
        <position position="455"/>
    </location>
</feature>
<keyword evidence="1 3" id="KW-0853">WD repeat</keyword>
<dbReference type="EMBL" id="CYRY02010259">
    <property type="protein sequence ID" value="VCW78543.1"/>
    <property type="molecule type" value="Genomic_DNA"/>
</dbReference>
<dbReference type="SUPFAM" id="SSF50998">
    <property type="entry name" value="Quinoprotein alcohol dehydrogenase-like"/>
    <property type="match status" value="1"/>
</dbReference>
<name>A0A9X9PYX8_GULGU</name>
<dbReference type="Proteomes" id="UP000269945">
    <property type="component" value="Unassembled WGS sequence"/>
</dbReference>
<dbReference type="SMART" id="SM00320">
    <property type="entry name" value="WD40"/>
    <property type="match status" value="3"/>
</dbReference>
<dbReference type="PANTHER" id="PTHR45532">
    <property type="entry name" value="WD REPEAT-CONTAINING PROTEIN 97"/>
    <property type="match status" value="1"/>
</dbReference>
<dbReference type="InterPro" id="IPR019775">
    <property type="entry name" value="WD40_repeat_CS"/>
</dbReference>
<proteinExistence type="predicted"/>
<dbReference type="PROSITE" id="PS50294">
    <property type="entry name" value="WD_REPEATS_REGION"/>
    <property type="match status" value="2"/>
</dbReference>
<evidence type="ECO:0000256" key="2">
    <source>
        <dbReference type="ARBA" id="ARBA00022737"/>
    </source>
</evidence>
<dbReference type="PANTHER" id="PTHR45532:SF1">
    <property type="entry name" value="WD REPEAT-CONTAINING PROTEIN 97"/>
    <property type="match status" value="1"/>
</dbReference>
<dbReference type="PROSITE" id="PS50082">
    <property type="entry name" value="WD_REPEATS_2"/>
    <property type="match status" value="2"/>
</dbReference>
<evidence type="ECO:0000313" key="4">
    <source>
        <dbReference type="EMBL" id="VCW78543.1"/>
    </source>
</evidence>
<reference evidence="4 5" key="1">
    <citation type="submission" date="2018-10" db="EMBL/GenBank/DDBJ databases">
        <authorList>
            <person name="Ekblom R."/>
            <person name="Jareborg N."/>
        </authorList>
    </citation>
    <scope>NUCLEOTIDE SEQUENCE [LARGE SCALE GENOMIC DNA]</scope>
    <source>
        <tissue evidence="4">Muscle</tissue>
    </source>
</reference>
<accession>A0A9X9PYX8</accession>
<dbReference type="InterPro" id="IPR001680">
    <property type="entry name" value="WD40_rpt"/>
</dbReference>
<evidence type="ECO:0008006" key="6">
    <source>
        <dbReference type="Google" id="ProtNLM"/>
    </source>
</evidence>
<dbReference type="InterPro" id="IPR011047">
    <property type="entry name" value="Quinoprotein_ADH-like_sf"/>
</dbReference>
<dbReference type="Pfam" id="PF00400">
    <property type="entry name" value="WD40"/>
    <property type="match status" value="2"/>
</dbReference>
<keyword evidence="2" id="KW-0677">Repeat</keyword>
<feature type="repeat" description="WD" evidence="3">
    <location>
        <begin position="291"/>
        <end position="323"/>
    </location>
</feature>
<dbReference type="PROSITE" id="PS00678">
    <property type="entry name" value="WD_REPEATS_1"/>
    <property type="match status" value="1"/>
</dbReference>
<protein>
    <recommendedName>
        <fullName evidence="6">WD repeat-containing protein 97</fullName>
    </recommendedName>
</protein>
<comment type="caution">
    <text evidence="4">The sequence shown here is derived from an EMBL/GenBank/DDBJ whole genome shotgun (WGS) entry which is preliminary data.</text>
</comment>